<evidence type="ECO:0000313" key="2">
    <source>
        <dbReference type="Proteomes" id="UP000002872"/>
    </source>
</evidence>
<dbReference type="InParanoid" id="I3ED24"/>
<name>I3ED24_NEMP3</name>
<dbReference type="AlphaFoldDB" id="I3ED24"/>
<gene>
    <name evidence="1" type="ORF">NEQG_02690</name>
</gene>
<dbReference type="Proteomes" id="UP000002872">
    <property type="component" value="Unassembled WGS sequence"/>
</dbReference>
<keyword evidence="2" id="KW-1185">Reference proteome</keyword>
<proteinExistence type="predicted"/>
<sequence>MVQNKILINPDSGHTNLHLQRDSLSSKNNKIIQSKLNEMHTAYSSSKNYTECIIKQYINIELEKTEGANSVLGALVRKESRLLLAAVGRI</sequence>
<dbReference type="HOGENOM" id="CLU_2441375_0_0_1"/>
<evidence type="ECO:0000313" key="1">
    <source>
        <dbReference type="EMBL" id="EIJ87121.1"/>
    </source>
</evidence>
<organism evidence="1 2">
    <name type="scientific">Nematocida parisii (strain ERTm3)</name>
    <name type="common">Nematode killer fungus</name>
    <dbReference type="NCBI Taxonomy" id="935791"/>
    <lineage>
        <taxon>Eukaryota</taxon>
        <taxon>Fungi</taxon>
        <taxon>Fungi incertae sedis</taxon>
        <taxon>Microsporidia</taxon>
        <taxon>Nematocida</taxon>
    </lineage>
</organism>
<protein>
    <submittedName>
        <fullName evidence="1">Uncharacterized protein</fullName>
    </submittedName>
</protein>
<dbReference type="VEuPathDB" id="MicrosporidiaDB:NEQG_02690"/>
<reference evidence="1" key="1">
    <citation type="submission" date="2011-01" db="EMBL/GenBank/DDBJ databases">
        <title>The Genome Sequence of Nematocida parisii strain ERTm3.</title>
        <authorList>
            <consortium name="The Broad Institute Genome Sequencing Platform"/>
            <consortium name="The Broad Institute Genome Sequencing Center for Infectious Disease"/>
            <person name="Cuomo C."/>
            <person name="Troemel E."/>
            <person name="Young S.K."/>
            <person name="Zeng Q."/>
            <person name="Gargeya S."/>
            <person name="Fitzgerald M."/>
            <person name="Haas B."/>
            <person name="Abouelleil A."/>
            <person name="Alvarado L."/>
            <person name="Arachchi H.M."/>
            <person name="Berlin A."/>
            <person name="Chapman S.B."/>
            <person name="Gearin G."/>
            <person name="Goldberg J."/>
            <person name="Griggs A."/>
            <person name="Gujja S."/>
            <person name="Hansen M."/>
            <person name="Heiman D."/>
            <person name="Howarth C."/>
            <person name="Larimer J."/>
            <person name="Lui A."/>
            <person name="MacDonald P.J.P."/>
            <person name="McCowen C."/>
            <person name="Montmayeur A."/>
            <person name="Murphy C."/>
            <person name="Neiman D."/>
            <person name="Pearson M."/>
            <person name="Priest M."/>
            <person name="Roberts A."/>
            <person name="Saif S."/>
            <person name="Shea T."/>
            <person name="Sisk P."/>
            <person name="Stolte C."/>
            <person name="Sykes S."/>
            <person name="Wortman J."/>
            <person name="Nusbaum C."/>
            <person name="Birren B."/>
        </authorList>
    </citation>
    <scope>NUCLEOTIDE SEQUENCE</scope>
    <source>
        <strain evidence="1">ERTm3</strain>
    </source>
</reference>
<dbReference type="EMBL" id="GL870890">
    <property type="protein sequence ID" value="EIJ87121.1"/>
    <property type="molecule type" value="Genomic_DNA"/>
</dbReference>
<accession>I3ED24</accession>